<dbReference type="EMBL" id="LR797824">
    <property type="protein sequence ID" value="CAB4241841.1"/>
    <property type="molecule type" value="Genomic_DNA"/>
</dbReference>
<accession>A0A6J5TB42</accession>
<name>A0A6J5TB42_9CAUD</name>
<gene>
    <name evidence="1" type="ORF">UFOVP71_379</name>
</gene>
<evidence type="ECO:0000313" key="1">
    <source>
        <dbReference type="EMBL" id="CAB4241841.1"/>
    </source>
</evidence>
<protein>
    <submittedName>
        <fullName evidence="1">Uncharacterized protein</fullName>
    </submittedName>
</protein>
<sequence>MDQKITVHHWRYDDGWQDIPYVLLKDKNGPTREFREDIVGWHCWVYCNDHQEFCQWMEEHCPNADCTPRFNSGNPMVTVNITNKDEAAYFMLNFDV</sequence>
<organism evidence="1">
    <name type="scientific">uncultured Caudovirales phage</name>
    <dbReference type="NCBI Taxonomy" id="2100421"/>
    <lineage>
        <taxon>Viruses</taxon>
        <taxon>Duplodnaviria</taxon>
        <taxon>Heunggongvirae</taxon>
        <taxon>Uroviricota</taxon>
        <taxon>Caudoviricetes</taxon>
        <taxon>Peduoviridae</taxon>
        <taxon>Maltschvirus</taxon>
        <taxon>Maltschvirus maltsch</taxon>
    </lineage>
</organism>
<proteinExistence type="predicted"/>
<reference evidence="1" key="1">
    <citation type="submission" date="2020-05" db="EMBL/GenBank/DDBJ databases">
        <authorList>
            <person name="Chiriac C."/>
            <person name="Salcher M."/>
            <person name="Ghai R."/>
            <person name="Kavagutti S V."/>
        </authorList>
    </citation>
    <scope>NUCLEOTIDE SEQUENCE</scope>
</reference>